<accession>A0ABV9QQK1</accession>
<organism evidence="1 2">
    <name type="scientific">Dokdonella ginsengisoli</name>
    <dbReference type="NCBI Taxonomy" id="363846"/>
    <lineage>
        <taxon>Bacteria</taxon>
        <taxon>Pseudomonadati</taxon>
        <taxon>Pseudomonadota</taxon>
        <taxon>Gammaproteobacteria</taxon>
        <taxon>Lysobacterales</taxon>
        <taxon>Rhodanobacteraceae</taxon>
        <taxon>Dokdonella</taxon>
    </lineage>
</organism>
<dbReference type="InterPro" id="IPR059226">
    <property type="entry name" value="Choice_anch_Q_dom"/>
</dbReference>
<dbReference type="NCBIfam" id="NF041518">
    <property type="entry name" value="choice_anch_Q"/>
    <property type="match status" value="1"/>
</dbReference>
<evidence type="ECO:0000313" key="2">
    <source>
        <dbReference type="Proteomes" id="UP001595886"/>
    </source>
</evidence>
<reference evidence="2" key="1">
    <citation type="journal article" date="2019" name="Int. J. Syst. Evol. Microbiol.">
        <title>The Global Catalogue of Microorganisms (GCM) 10K type strain sequencing project: providing services to taxonomists for standard genome sequencing and annotation.</title>
        <authorList>
            <consortium name="The Broad Institute Genomics Platform"/>
            <consortium name="The Broad Institute Genome Sequencing Center for Infectious Disease"/>
            <person name="Wu L."/>
            <person name="Ma J."/>
        </authorList>
    </citation>
    <scope>NUCLEOTIDE SEQUENCE [LARGE SCALE GENOMIC DNA]</scope>
    <source>
        <strain evidence="2">CCUG 30340</strain>
    </source>
</reference>
<protein>
    <submittedName>
        <fullName evidence="1">Choice-of-anchor Q domain-containing protein</fullName>
    </submittedName>
</protein>
<dbReference type="SUPFAM" id="SSF51126">
    <property type="entry name" value="Pectin lyase-like"/>
    <property type="match status" value="1"/>
</dbReference>
<dbReference type="InterPro" id="IPR011050">
    <property type="entry name" value="Pectin_lyase_fold/virulence"/>
</dbReference>
<dbReference type="EMBL" id="JBHSHD010000004">
    <property type="protein sequence ID" value="MFC4819595.1"/>
    <property type="molecule type" value="Genomic_DNA"/>
</dbReference>
<name>A0ABV9QQK1_9GAMM</name>
<gene>
    <name evidence="1" type="ORF">ACFO6Q_04630</name>
</gene>
<comment type="caution">
    <text evidence="1">The sequence shown here is derived from an EMBL/GenBank/DDBJ whole genome shotgun (WGS) entry which is preliminary data.</text>
</comment>
<evidence type="ECO:0000313" key="1">
    <source>
        <dbReference type="EMBL" id="MFC4819595.1"/>
    </source>
</evidence>
<proteinExistence type="predicted"/>
<sequence length="361" mass="35881">MACWMACATTAQAADGVVTAGNCNEAGFQSVLATVDGSGGGRITFQCGTATIAFTHYKTIASAVVVDGGGTITFDGGDASPFFQVFFSAHATLRGLTLQHGRKGDVHALENFGTLRLDRVRVRDNVSDGPAVANDGILVVQASTFSGNRNTASGGDGGAISNRNGTLVVRASTFVGNVAARNGGAIHSASGTSVSNSTFTENEAVGGAAFYQEGSGESRIEHATVTGNDATFGGGVYNEGSASATLTISRSILAGNAGGNCDGVLVSAGYNLWSGATQCPFSQAGDGAGDPLLGALASNGGATQTMLPGGGSAAIDRVPASQCPIRVDQRGGSRPAGAGCDSGAVEAGAALDVVFQDGFEF</sequence>
<keyword evidence="2" id="KW-1185">Reference proteome</keyword>
<dbReference type="Proteomes" id="UP001595886">
    <property type="component" value="Unassembled WGS sequence"/>
</dbReference>